<dbReference type="CDD" id="cd07340">
    <property type="entry name" value="M48B_Htpx_like"/>
    <property type="match status" value="1"/>
</dbReference>
<evidence type="ECO:0000256" key="11">
    <source>
        <dbReference type="ARBA" id="ARBA00023136"/>
    </source>
</evidence>
<comment type="subcellular location">
    <subcellularLocation>
        <location evidence="1 12">Cell membrane</location>
        <topology evidence="1 12">Multi-pass membrane protein</topology>
    </subcellularLocation>
</comment>
<dbReference type="Gene3D" id="3.30.2010.10">
    <property type="entry name" value="Metalloproteases ('zincins'), catalytic domain"/>
    <property type="match status" value="1"/>
</dbReference>
<dbReference type="GO" id="GO:0008270">
    <property type="term" value="F:zinc ion binding"/>
    <property type="evidence" value="ECO:0007669"/>
    <property type="project" value="UniProtKB-UniRule"/>
</dbReference>
<dbReference type="Pfam" id="PF01435">
    <property type="entry name" value="Peptidase_M48"/>
    <property type="match status" value="1"/>
</dbReference>
<evidence type="ECO:0000256" key="5">
    <source>
        <dbReference type="ARBA" id="ARBA00022692"/>
    </source>
</evidence>
<dbReference type="AlphaFoldDB" id="A0A1F7IHI7"/>
<dbReference type="Proteomes" id="UP000179270">
    <property type="component" value="Unassembled WGS sequence"/>
</dbReference>
<name>A0A1F7IHI7_9BACT</name>
<dbReference type="HAMAP" id="MF_00188">
    <property type="entry name" value="Pept_M48_protease_HtpX"/>
    <property type="match status" value="1"/>
</dbReference>
<gene>
    <name evidence="12" type="primary">htpX</name>
    <name evidence="14" type="ORF">A3A74_01105</name>
</gene>
<dbReference type="PANTHER" id="PTHR43221">
    <property type="entry name" value="PROTEASE HTPX"/>
    <property type="match status" value="1"/>
</dbReference>
<keyword evidence="6 12" id="KW-0479">Metal-binding</keyword>
<dbReference type="GO" id="GO:0004222">
    <property type="term" value="F:metalloendopeptidase activity"/>
    <property type="evidence" value="ECO:0007669"/>
    <property type="project" value="UniProtKB-UniRule"/>
</dbReference>
<keyword evidence="3 12" id="KW-1003">Cell membrane</keyword>
<reference evidence="14 15" key="1">
    <citation type="journal article" date="2016" name="Nat. Commun.">
        <title>Thousands of microbial genomes shed light on interconnected biogeochemical processes in an aquifer system.</title>
        <authorList>
            <person name="Anantharaman K."/>
            <person name="Brown C.T."/>
            <person name="Hug L.A."/>
            <person name="Sharon I."/>
            <person name="Castelle C.J."/>
            <person name="Probst A.J."/>
            <person name="Thomas B.C."/>
            <person name="Singh A."/>
            <person name="Wilkins M.J."/>
            <person name="Karaoz U."/>
            <person name="Brodie E.L."/>
            <person name="Williams K.H."/>
            <person name="Hubbard S.S."/>
            <person name="Banfield J.F."/>
        </authorList>
    </citation>
    <scope>NUCLEOTIDE SEQUENCE [LARGE SCALE GENOMIC DNA]</scope>
</reference>
<keyword evidence="5 12" id="KW-0812">Transmembrane</keyword>
<feature type="binding site" evidence="12">
    <location>
        <position position="143"/>
    </location>
    <ligand>
        <name>Zn(2+)</name>
        <dbReference type="ChEBI" id="CHEBI:29105"/>
        <note>catalytic</note>
    </ligand>
</feature>
<dbReference type="PANTHER" id="PTHR43221:SF1">
    <property type="entry name" value="PROTEASE HTPX"/>
    <property type="match status" value="1"/>
</dbReference>
<evidence type="ECO:0000313" key="14">
    <source>
        <dbReference type="EMBL" id="OGK42793.1"/>
    </source>
</evidence>
<feature type="transmembrane region" description="Helical" evidence="12">
    <location>
        <begin position="41"/>
        <end position="60"/>
    </location>
</feature>
<keyword evidence="11 12" id="KW-0472">Membrane</keyword>
<evidence type="ECO:0000256" key="3">
    <source>
        <dbReference type="ARBA" id="ARBA00022475"/>
    </source>
</evidence>
<dbReference type="GO" id="GO:0005886">
    <property type="term" value="C:plasma membrane"/>
    <property type="evidence" value="ECO:0007669"/>
    <property type="project" value="UniProtKB-SubCell"/>
</dbReference>
<dbReference type="GO" id="GO:0006508">
    <property type="term" value="P:proteolysis"/>
    <property type="evidence" value="ECO:0007669"/>
    <property type="project" value="UniProtKB-KW"/>
</dbReference>
<keyword evidence="9 12" id="KW-1133">Transmembrane helix</keyword>
<evidence type="ECO:0000256" key="4">
    <source>
        <dbReference type="ARBA" id="ARBA00022670"/>
    </source>
</evidence>
<evidence type="ECO:0000256" key="8">
    <source>
        <dbReference type="ARBA" id="ARBA00022833"/>
    </source>
</evidence>
<dbReference type="EC" id="3.4.24.-" evidence="12"/>
<evidence type="ECO:0000256" key="2">
    <source>
        <dbReference type="ARBA" id="ARBA00009779"/>
    </source>
</evidence>
<comment type="similarity">
    <text evidence="2 12">Belongs to the peptidase M48B family.</text>
</comment>
<comment type="cofactor">
    <cofactor evidence="12">
        <name>Zn(2+)</name>
        <dbReference type="ChEBI" id="CHEBI:29105"/>
    </cofactor>
    <text evidence="12">Binds 1 zinc ion per subunit.</text>
</comment>
<keyword evidence="10 12" id="KW-0482">Metalloprotease</keyword>
<comment type="caution">
    <text evidence="14">The sequence shown here is derived from an EMBL/GenBank/DDBJ whole genome shotgun (WGS) entry which is preliminary data.</text>
</comment>
<evidence type="ECO:0000256" key="7">
    <source>
        <dbReference type="ARBA" id="ARBA00022801"/>
    </source>
</evidence>
<evidence type="ECO:0000313" key="15">
    <source>
        <dbReference type="Proteomes" id="UP000179270"/>
    </source>
</evidence>
<evidence type="ECO:0000256" key="9">
    <source>
        <dbReference type="ARBA" id="ARBA00022989"/>
    </source>
</evidence>
<dbReference type="InterPro" id="IPR022919">
    <property type="entry name" value="Pept_M48_protease_HtpX"/>
</dbReference>
<dbReference type="InterPro" id="IPR001915">
    <property type="entry name" value="Peptidase_M48"/>
</dbReference>
<protein>
    <recommendedName>
        <fullName evidence="12">Protease HtpX homolog</fullName>
        <ecNumber evidence="12">3.4.24.-</ecNumber>
    </recommendedName>
</protein>
<evidence type="ECO:0000259" key="13">
    <source>
        <dbReference type="Pfam" id="PF01435"/>
    </source>
</evidence>
<feature type="binding site" evidence="12">
    <location>
        <position position="147"/>
    </location>
    <ligand>
        <name>Zn(2+)</name>
        <dbReference type="ChEBI" id="CHEBI:29105"/>
        <note>catalytic</note>
    </ligand>
</feature>
<proteinExistence type="inferred from homology"/>
<feature type="transmembrane region" description="Helical" evidence="12">
    <location>
        <begin position="153"/>
        <end position="174"/>
    </location>
</feature>
<evidence type="ECO:0000256" key="10">
    <source>
        <dbReference type="ARBA" id="ARBA00023049"/>
    </source>
</evidence>
<evidence type="ECO:0000256" key="12">
    <source>
        <dbReference type="HAMAP-Rule" id="MF_00188"/>
    </source>
</evidence>
<keyword evidence="4 12" id="KW-0645">Protease</keyword>
<sequence>MTVYQQITNNKARTYAIIVTFILLVTGFFFALGQYVQSPSAYFLIGITFSLVSTVGSYFYSDKIVLFTTGAQPAEKKDFFDFYTVVENLSIAAGIPMPKLYVMQDPAPNAFATGRDPKHAVVAATTGLLEKLERTELEGVIAHELSHVENYDILVSSIVAVLVGTVALVSDWIMRSLWWGGLRRNESDRDNRNPFMMIFIIIVLILTPLIATLIQLAVSRRREFLADASGALLTRYPEGLARALEKIASDKNVLRTASSSTAHLFISNPFKKIGKTKFMFANLFSTHPPLEERIKILRSM</sequence>
<dbReference type="InterPro" id="IPR050083">
    <property type="entry name" value="HtpX_protease"/>
</dbReference>
<keyword evidence="7 12" id="KW-0378">Hydrolase</keyword>
<keyword evidence="8 12" id="KW-0862">Zinc</keyword>
<dbReference type="STRING" id="1802055.A3A74_01105"/>
<organism evidence="14 15">
    <name type="scientific">Candidatus Roizmanbacteria bacterium RIFCSPLOWO2_01_FULL_35_13</name>
    <dbReference type="NCBI Taxonomy" id="1802055"/>
    <lineage>
        <taxon>Bacteria</taxon>
        <taxon>Candidatus Roizmaniibacteriota</taxon>
    </lineage>
</organism>
<feature type="binding site" evidence="12">
    <location>
        <position position="223"/>
    </location>
    <ligand>
        <name>Zn(2+)</name>
        <dbReference type="ChEBI" id="CHEBI:29105"/>
        <note>catalytic</note>
    </ligand>
</feature>
<evidence type="ECO:0000256" key="1">
    <source>
        <dbReference type="ARBA" id="ARBA00004651"/>
    </source>
</evidence>
<dbReference type="EMBL" id="MGAF01000004">
    <property type="protein sequence ID" value="OGK42793.1"/>
    <property type="molecule type" value="Genomic_DNA"/>
</dbReference>
<feature type="transmembrane region" description="Helical" evidence="12">
    <location>
        <begin position="194"/>
        <end position="214"/>
    </location>
</feature>
<feature type="domain" description="Peptidase M48" evidence="13">
    <location>
        <begin position="84"/>
        <end position="299"/>
    </location>
</feature>
<accession>A0A1F7IHI7</accession>
<evidence type="ECO:0000256" key="6">
    <source>
        <dbReference type="ARBA" id="ARBA00022723"/>
    </source>
</evidence>
<feature type="active site" evidence="12">
    <location>
        <position position="144"/>
    </location>
</feature>
<feature type="transmembrane region" description="Helical" evidence="12">
    <location>
        <begin position="12"/>
        <end position="35"/>
    </location>
</feature>